<dbReference type="InterPro" id="IPR036651">
    <property type="entry name" value="Gln_synt_N_sf"/>
</dbReference>
<feature type="domain" description="Phosphagen kinase N-terminal" evidence="2">
    <location>
        <begin position="32"/>
        <end position="115"/>
    </location>
</feature>
<dbReference type="GO" id="GO:0016301">
    <property type="term" value="F:kinase activity"/>
    <property type="evidence" value="ECO:0000318"/>
    <property type="project" value="GO_Central"/>
</dbReference>
<dbReference type="Proteomes" id="UP000001555">
    <property type="component" value="Unassembled WGS sequence"/>
</dbReference>
<evidence type="ECO:0000313" key="3">
    <source>
        <dbReference type="EMBL" id="EEC03607.1"/>
    </source>
</evidence>
<keyword evidence="5" id="KW-1185">Reference proteome</keyword>
<organism>
    <name type="scientific">Ixodes scapularis</name>
    <name type="common">Black-legged tick</name>
    <name type="synonym">Deer tick</name>
    <dbReference type="NCBI Taxonomy" id="6945"/>
    <lineage>
        <taxon>Eukaryota</taxon>
        <taxon>Metazoa</taxon>
        <taxon>Ecdysozoa</taxon>
        <taxon>Arthropoda</taxon>
        <taxon>Chelicerata</taxon>
        <taxon>Arachnida</taxon>
        <taxon>Acari</taxon>
        <taxon>Parasitiformes</taxon>
        <taxon>Ixodida</taxon>
        <taxon>Ixodoidea</taxon>
        <taxon>Ixodidae</taxon>
        <taxon>Ixodinae</taxon>
        <taxon>Ixodes</taxon>
    </lineage>
</organism>
<dbReference type="AlphaFoldDB" id="B7PAI5"/>
<comment type="similarity">
    <text evidence="1">Belongs to the ATP:guanido phosphotransferase family.</text>
</comment>
<evidence type="ECO:0000259" key="2">
    <source>
        <dbReference type="PROSITE" id="PS51509"/>
    </source>
</evidence>
<evidence type="ECO:0000313" key="5">
    <source>
        <dbReference type="Proteomes" id="UP000001555"/>
    </source>
</evidence>
<name>B7PAI5_IXOSC</name>
<dbReference type="InParanoid" id="B7PAI5"/>
<evidence type="ECO:0000313" key="4">
    <source>
        <dbReference type="EnsemblMetazoa" id="ISCW002960-PA"/>
    </source>
</evidence>
<dbReference type="PANTHER" id="PTHR11547">
    <property type="entry name" value="ARGININE OR CREATINE KINASE"/>
    <property type="match status" value="1"/>
</dbReference>
<dbReference type="InterPro" id="IPR000749">
    <property type="entry name" value="ATP-guanido_PTrfase"/>
</dbReference>
<evidence type="ECO:0000256" key="1">
    <source>
        <dbReference type="PROSITE-ProRule" id="PRU00842"/>
    </source>
</evidence>
<dbReference type="EMBL" id="ABJB010435104">
    <property type="status" value="NOT_ANNOTATED_CDS"/>
    <property type="molecule type" value="Genomic_DNA"/>
</dbReference>
<dbReference type="PANTHER" id="PTHR11547:SF38">
    <property type="entry name" value="ARGININE KINASE 1-RELATED"/>
    <property type="match status" value="1"/>
</dbReference>
<dbReference type="InterPro" id="IPR036802">
    <property type="entry name" value="ATP-guanido_PTrfase_N_sf"/>
</dbReference>
<dbReference type="STRING" id="6945.B7PAI5"/>
<protein>
    <recommendedName>
        <fullName evidence="2">Phosphagen kinase N-terminal domain-containing protein</fullName>
    </recommendedName>
</protein>
<accession>B7PAI5</accession>
<dbReference type="OrthoDB" id="430219at2759"/>
<proteinExistence type="inferred from homology"/>
<dbReference type="Pfam" id="PF02807">
    <property type="entry name" value="ATP-gua_PtransN"/>
    <property type="match status" value="1"/>
</dbReference>
<reference evidence="4" key="2">
    <citation type="submission" date="2020-05" db="UniProtKB">
        <authorList>
            <consortium name="EnsemblMetazoa"/>
        </authorList>
    </citation>
    <scope>IDENTIFICATION</scope>
    <source>
        <strain evidence="4">wikel</strain>
    </source>
</reference>
<dbReference type="GO" id="GO:0046314">
    <property type="term" value="P:phosphocreatine biosynthetic process"/>
    <property type="evidence" value="ECO:0007669"/>
    <property type="project" value="InterPro"/>
</dbReference>
<dbReference type="SUPFAM" id="SSF48034">
    <property type="entry name" value="Guanido kinase N-terminal domain"/>
    <property type="match status" value="1"/>
</dbReference>
<dbReference type="FunFam" id="1.10.135.10:FF:000003">
    <property type="entry name" value="Three-domain arginine kinase"/>
    <property type="match status" value="1"/>
</dbReference>
<dbReference type="VEuPathDB" id="VectorBase:ISCP_032447"/>
<dbReference type="EnsemblMetazoa" id="ISCW002960-RA">
    <property type="protein sequence ID" value="ISCW002960-PA"/>
    <property type="gene ID" value="ISCW002960"/>
</dbReference>
<dbReference type="GO" id="GO:0005615">
    <property type="term" value="C:extracellular space"/>
    <property type="evidence" value="ECO:0000318"/>
    <property type="project" value="GO_Central"/>
</dbReference>
<dbReference type="HOGENOM" id="CLU_1251878_0_0_1"/>
<dbReference type="GO" id="GO:0004111">
    <property type="term" value="F:creatine kinase activity"/>
    <property type="evidence" value="ECO:0007669"/>
    <property type="project" value="InterPro"/>
</dbReference>
<dbReference type="PaxDb" id="6945-B7PAI5"/>
<dbReference type="VEuPathDB" id="VectorBase:ISCW002960"/>
<dbReference type="VEuPathDB" id="VectorBase:ISCI000223"/>
<dbReference type="VEuPathDB" id="VectorBase:ISCP_037942"/>
<dbReference type="GO" id="GO:0006542">
    <property type="term" value="P:glutamine biosynthetic process"/>
    <property type="evidence" value="ECO:0007669"/>
    <property type="project" value="InterPro"/>
</dbReference>
<dbReference type="InterPro" id="IPR022413">
    <property type="entry name" value="ATP-guanido_PTrfase_N"/>
</dbReference>
<dbReference type="GO" id="GO:0004356">
    <property type="term" value="F:glutamine synthetase activity"/>
    <property type="evidence" value="ECO:0007669"/>
    <property type="project" value="InterPro"/>
</dbReference>
<dbReference type="Gene3D" id="1.10.135.10">
    <property type="entry name" value="ATP:guanido phosphotransferase, N-terminal domain"/>
    <property type="match status" value="1"/>
</dbReference>
<dbReference type="PROSITE" id="PS51509">
    <property type="entry name" value="PHOSPHAGEN_KINASE_N"/>
    <property type="match status" value="1"/>
</dbReference>
<dbReference type="VEuPathDB" id="VectorBase:ISCI002960"/>
<reference evidence="3 5" key="1">
    <citation type="submission" date="2008-03" db="EMBL/GenBank/DDBJ databases">
        <title>Annotation of Ixodes scapularis.</title>
        <authorList>
            <consortium name="Ixodes scapularis Genome Project Consortium"/>
            <person name="Caler E."/>
            <person name="Hannick L.I."/>
            <person name="Bidwell S."/>
            <person name="Joardar V."/>
            <person name="Thiagarajan M."/>
            <person name="Amedeo P."/>
            <person name="Galinsky K.J."/>
            <person name="Schobel S."/>
            <person name="Inman J."/>
            <person name="Hostetler J."/>
            <person name="Miller J."/>
            <person name="Hammond M."/>
            <person name="Megy K."/>
            <person name="Lawson D."/>
            <person name="Kodira C."/>
            <person name="Sutton G."/>
            <person name="Meyer J."/>
            <person name="Hill C.A."/>
            <person name="Birren B."/>
            <person name="Nene V."/>
            <person name="Collins F."/>
            <person name="Alarcon-Chaidez F."/>
            <person name="Wikel S."/>
            <person name="Strausberg R."/>
        </authorList>
    </citation>
    <scope>NUCLEOTIDE SEQUENCE [LARGE SCALE GENOMIC DNA]</scope>
    <source>
        <strain evidence="5">Wikel</strain>
        <strain evidence="3">Wikel colony</strain>
    </source>
</reference>
<gene>
    <name evidence="3" type="ORF">IscW_ISCW002960</name>
</gene>
<dbReference type="Gene3D" id="3.10.20.70">
    <property type="entry name" value="Glutamine synthetase, N-terminal domain"/>
    <property type="match status" value="1"/>
</dbReference>
<dbReference type="EMBL" id="DS671384">
    <property type="protein sequence ID" value="EEC03607.1"/>
    <property type="molecule type" value="Genomic_DNA"/>
</dbReference>
<sequence>MGKKTQQQLIDDHFLFKEGDRFLQAAIATVKTKRSLPPRGGGECIPFGVPVPSHGPPFIFEKLKTRKTAMGASLVDIIQSGVENLDSDVCLCAPDAESYTLFAGLFNPVIEDYHGGFKATDKHPLTHFGDLSTSGYPFNPCLTEAQYSEMEEKVSSTLRMLEAMPALSGTDRATLSYYLGLPQPKDRIQCTYVWIDGSGEALRCKTRTLDSEPTNPKGAYL</sequence>